<protein>
    <submittedName>
        <fullName evidence="1">Uncharacterized protein</fullName>
    </submittedName>
</protein>
<proteinExistence type="predicted"/>
<sequence length="101" mass="10978">MLNLITYHKNGGALCSFHLQRTHADIGFRLSGTTRVLGRRRWQASVPEVGAGVVGPLKSHALQIKLHEGKVRSPGIGGVGLRCEAWRCEVRCPHVTEQAAA</sequence>
<dbReference type="EMBL" id="JANPWB010000007">
    <property type="protein sequence ID" value="KAJ1174170.1"/>
    <property type="molecule type" value="Genomic_DNA"/>
</dbReference>
<keyword evidence="2" id="KW-1185">Reference proteome</keyword>
<name>A0AAV7TCN5_PLEWA</name>
<evidence type="ECO:0000313" key="1">
    <source>
        <dbReference type="EMBL" id="KAJ1174170.1"/>
    </source>
</evidence>
<organism evidence="1 2">
    <name type="scientific">Pleurodeles waltl</name>
    <name type="common">Iberian ribbed newt</name>
    <dbReference type="NCBI Taxonomy" id="8319"/>
    <lineage>
        <taxon>Eukaryota</taxon>
        <taxon>Metazoa</taxon>
        <taxon>Chordata</taxon>
        <taxon>Craniata</taxon>
        <taxon>Vertebrata</taxon>
        <taxon>Euteleostomi</taxon>
        <taxon>Amphibia</taxon>
        <taxon>Batrachia</taxon>
        <taxon>Caudata</taxon>
        <taxon>Salamandroidea</taxon>
        <taxon>Salamandridae</taxon>
        <taxon>Pleurodelinae</taxon>
        <taxon>Pleurodeles</taxon>
    </lineage>
</organism>
<accession>A0AAV7TCN5</accession>
<reference evidence="1" key="1">
    <citation type="journal article" date="2022" name="bioRxiv">
        <title>Sequencing and chromosome-scale assembly of the giantPleurodeles waltlgenome.</title>
        <authorList>
            <person name="Brown T."/>
            <person name="Elewa A."/>
            <person name="Iarovenko S."/>
            <person name="Subramanian E."/>
            <person name="Araus A.J."/>
            <person name="Petzold A."/>
            <person name="Susuki M."/>
            <person name="Suzuki K.-i.T."/>
            <person name="Hayashi T."/>
            <person name="Toyoda A."/>
            <person name="Oliveira C."/>
            <person name="Osipova E."/>
            <person name="Leigh N.D."/>
            <person name="Simon A."/>
            <person name="Yun M.H."/>
        </authorList>
    </citation>
    <scope>NUCLEOTIDE SEQUENCE</scope>
    <source>
        <strain evidence="1">20211129_DDA</strain>
        <tissue evidence="1">Liver</tissue>
    </source>
</reference>
<comment type="caution">
    <text evidence="1">The sequence shown here is derived from an EMBL/GenBank/DDBJ whole genome shotgun (WGS) entry which is preliminary data.</text>
</comment>
<dbReference type="AlphaFoldDB" id="A0AAV7TCN5"/>
<evidence type="ECO:0000313" key="2">
    <source>
        <dbReference type="Proteomes" id="UP001066276"/>
    </source>
</evidence>
<gene>
    <name evidence="1" type="ORF">NDU88_005993</name>
</gene>
<dbReference type="Proteomes" id="UP001066276">
    <property type="component" value="Chromosome 4_1"/>
</dbReference>